<evidence type="ECO:0000256" key="1">
    <source>
        <dbReference type="SAM" id="SignalP"/>
    </source>
</evidence>
<evidence type="ECO:0000313" key="4">
    <source>
        <dbReference type="Proteomes" id="UP000254487"/>
    </source>
</evidence>
<name>A0A378UFJ8_KLEPO</name>
<reference evidence="3 4" key="1">
    <citation type="submission" date="2018-06" db="EMBL/GenBank/DDBJ databases">
        <authorList>
            <consortium name="Pathogen Informatics"/>
            <person name="Doyle S."/>
        </authorList>
    </citation>
    <scope>NUCLEOTIDE SEQUENCE [LARGE SCALE GENOMIC DNA]</scope>
    <source>
        <strain evidence="3 4">NCTC10313</strain>
    </source>
</reference>
<dbReference type="EMBL" id="UGLW01000005">
    <property type="protein sequence ID" value="STZ75182.1"/>
    <property type="molecule type" value="Genomic_DNA"/>
</dbReference>
<feature type="domain" description="Type-F conjugative transfer system protein TraW N-terminal" evidence="2">
    <location>
        <begin position="4"/>
        <end position="30"/>
    </location>
</feature>
<evidence type="ECO:0000259" key="2">
    <source>
        <dbReference type="Pfam" id="PF12477"/>
    </source>
</evidence>
<keyword evidence="1" id="KW-0732">Signal</keyword>
<feature type="chain" id="PRO_5017077467" evidence="1">
    <location>
        <begin position="19"/>
        <end position="110"/>
    </location>
</feature>
<dbReference type="AlphaFoldDB" id="A0A378UFJ8"/>
<protein>
    <submittedName>
        <fullName evidence="3">TraW</fullName>
    </submittedName>
</protein>
<dbReference type="Proteomes" id="UP000254487">
    <property type="component" value="Unassembled WGS sequence"/>
</dbReference>
<organism evidence="3 4">
    <name type="scientific">Klebsiella pneumoniae subsp. ozaenae</name>
    <dbReference type="NCBI Taxonomy" id="574"/>
    <lineage>
        <taxon>Bacteria</taxon>
        <taxon>Pseudomonadati</taxon>
        <taxon>Pseudomonadota</taxon>
        <taxon>Gammaproteobacteria</taxon>
        <taxon>Enterobacterales</taxon>
        <taxon>Enterobacteriaceae</taxon>
        <taxon>Klebsiella/Raoultella group</taxon>
        <taxon>Klebsiella</taxon>
        <taxon>Klebsiella pneumoniae complex</taxon>
    </lineage>
</organism>
<accession>A0A378UFJ8</accession>
<evidence type="ECO:0000313" key="3">
    <source>
        <dbReference type="EMBL" id="STZ75182.1"/>
    </source>
</evidence>
<dbReference type="Pfam" id="PF12477">
    <property type="entry name" value="TraW_N"/>
    <property type="match status" value="1"/>
</dbReference>
<gene>
    <name evidence="3" type="ORF">NCTC10313_07374</name>
</gene>
<feature type="signal peptide" evidence="1">
    <location>
        <begin position="1"/>
        <end position="18"/>
    </location>
</feature>
<proteinExistence type="predicted"/>
<dbReference type="InterPro" id="IPR025864">
    <property type="entry name" value="TraW_N_dom"/>
</dbReference>
<sequence>MRCRGLIALLIWGQSVAAADLGTWGDLWPVKEPDMLTVIMQRLTALEQSGEMGRKMDAFKERVIRNSLRPLPCPVSDARRNTAAGCLTRPSDWLRISGITKGGCLPVRVK</sequence>